<dbReference type="Pfam" id="PF01738">
    <property type="entry name" value="DLH"/>
    <property type="match status" value="1"/>
</dbReference>
<sequence>MTITTRTLTTIAPDGTPLLSYIALPQNTANTGKARTVLVAPEWWGVVEHPKTVAERLAAEGFVAVAMDVYGEGKMTTDAHQANEWMTQMLEHSDELMNRCQAIYHDVANLSEVDKERIGIAGFCFGGKIALDMARLGLPLKAVATFHGNPAPITPATKQKFVAKVLVAHGKADSMVSMEAIDGLKKELEAAEVDYQIDIYEGAKHGFSNPHADERACENGVDLGYHPQAAKDSWAKMIAFMNDTL</sequence>
<feature type="domain" description="Dienelactone hydrolase" evidence="1">
    <location>
        <begin position="21"/>
        <end position="243"/>
    </location>
</feature>
<evidence type="ECO:0000313" key="3">
    <source>
        <dbReference type="Proteomes" id="UP000078228"/>
    </source>
</evidence>
<dbReference type="PATRIC" id="fig|480.237.peg.676"/>
<dbReference type="SUPFAM" id="SSF53474">
    <property type="entry name" value="alpha/beta-Hydrolases"/>
    <property type="match status" value="1"/>
</dbReference>
<dbReference type="OrthoDB" id="9787933at2"/>
<dbReference type="Gene3D" id="3.40.50.1820">
    <property type="entry name" value="alpha/beta hydrolase"/>
    <property type="match status" value="1"/>
</dbReference>
<dbReference type="InterPro" id="IPR029058">
    <property type="entry name" value="AB_hydrolase_fold"/>
</dbReference>
<keyword evidence="3" id="KW-1185">Reference proteome</keyword>
<dbReference type="AlphaFoldDB" id="A0A198UNC2"/>
<dbReference type="EMBL" id="LXHC01000005">
    <property type="protein sequence ID" value="OAU97835.1"/>
    <property type="molecule type" value="Genomic_DNA"/>
</dbReference>
<dbReference type="PANTHER" id="PTHR46623">
    <property type="entry name" value="CARBOXYMETHYLENEBUTENOLIDASE-RELATED"/>
    <property type="match status" value="1"/>
</dbReference>
<accession>A0A198UNC2</accession>
<organism evidence="2 3">
    <name type="scientific">Moraxella catarrhalis</name>
    <name type="common">Branhamella catarrhalis</name>
    <dbReference type="NCBI Taxonomy" id="480"/>
    <lineage>
        <taxon>Bacteria</taxon>
        <taxon>Pseudomonadati</taxon>
        <taxon>Pseudomonadota</taxon>
        <taxon>Gammaproteobacteria</taxon>
        <taxon>Moraxellales</taxon>
        <taxon>Moraxellaceae</taxon>
        <taxon>Moraxella</taxon>
    </lineage>
</organism>
<dbReference type="InterPro" id="IPR051049">
    <property type="entry name" value="Dienelactone_hydrolase-like"/>
</dbReference>
<proteinExistence type="predicted"/>
<dbReference type="PANTHER" id="PTHR46623:SF6">
    <property type="entry name" value="ALPHA_BETA-HYDROLASES SUPERFAMILY PROTEIN"/>
    <property type="match status" value="1"/>
</dbReference>
<reference evidence="2 3" key="1">
    <citation type="journal article" date="2016" name="Genome Biol. Evol.">
        <title>Comparative Genomic Analyses of the Moraxella catarrhalis Serosensitive and Seroresistant Lineages Demonstrate Their Independent Evolution.</title>
        <authorList>
            <person name="Earl J.P."/>
            <person name="de Vries S.P."/>
            <person name="Ahmed A."/>
            <person name="Powell E."/>
            <person name="Schultz M.P."/>
            <person name="Hermans P.W."/>
            <person name="Hill D.J."/>
            <person name="Zhou Z."/>
            <person name="Constantinidou C.I."/>
            <person name="Hu F.Z."/>
            <person name="Bootsma H.J."/>
            <person name="Ehrlich G.D."/>
        </authorList>
    </citation>
    <scope>NUCLEOTIDE SEQUENCE [LARGE SCALE GENOMIC DNA]</scope>
    <source>
        <strain evidence="2 3">Z7542</strain>
    </source>
</reference>
<evidence type="ECO:0000313" key="2">
    <source>
        <dbReference type="EMBL" id="OAU97835.1"/>
    </source>
</evidence>
<gene>
    <name evidence="2" type="ORF">AO384_0521</name>
</gene>
<evidence type="ECO:0000259" key="1">
    <source>
        <dbReference type="Pfam" id="PF01738"/>
    </source>
</evidence>
<comment type="caution">
    <text evidence="2">The sequence shown here is derived from an EMBL/GenBank/DDBJ whole genome shotgun (WGS) entry which is preliminary data.</text>
</comment>
<keyword evidence="2" id="KW-0378">Hydrolase</keyword>
<name>A0A198UNC2_MORCA</name>
<dbReference type="GO" id="GO:0016787">
    <property type="term" value="F:hydrolase activity"/>
    <property type="evidence" value="ECO:0007669"/>
    <property type="project" value="UniProtKB-KW"/>
</dbReference>
<protein>
    <submittedName>
        <fullName evidence="2">Dienelactone hydrolase family</fullName>
    </submittedName>
</protein>
<dbReference type="RefSeq" id="WP_064611512.1">
    <property type="nucleotide sequence ID" value="NZ_LXHB01000101.1"/>
</dbReference>
<dbReference type="Proteomes" id="UP000078228">
    <property type="component" value="Unassembled WGS sequence"/>
</dbReference>
<dbReference type="InterPro" id="IPR002925">
    <property type="entry name" value="Dienelactn_hydro"/>
</dbReference>